<accession>A0AAN7QPE3</accession>
<comment type="caution">
    <text evidence="1">The sequence shown here is derived from an EMBL/GenBank/DDBJ whole genome shotgun (WGS) entry which is preliminary data.</text>
</comment>
<dbReference type="EMBL" id="JAXIOK010000004">
    <property type="protein sequence ID" value="KAK4773056.1"/>
    <property type="molecule type" value="Genomic_DNA"/>
</dbReference>
<keyword evidence="2" id="KW-1185">Reference proteome</keyword>
<dbReference type="AlphaFoldDB" id="A0AAN7QPE3"/>
<sequence length="181" mass="20355">MSPVIYFYTTRKLCWVLLYRRHGLLSLYIYLSSQEAISIPREVVQHAGLVQELYIFPKGVIAISHRQAISSPLHILVGVPPGHHYVEAEVHQRHYRQQPVIVVQPAAVQVLPEPASAVLAGSEAVDGCDQQAAQEVSCSHRTQVERNAQASHRVRDLVIEVLLQAHLGEPITEPEYDELWC</sequence>
<proteinExistence type="predicted"/>
<dbReference type="Proteomes" id="UP001345219">
    <property type="component" value="Chromosome 22"/>
</dbReference>
<evidence type="ECO:0000313" key="1">
    <source>
        <dbReference type="EMBL" id="KAK4773056.1"/>
    </source>
</evidence>
<protein>
    <submittedName>
        <fullName evidence="1">Uncharacterized protein</fullName>
    </submittedName>
</protein>
<name>A0AAN7QPE3_9MYRT</name>
<evidence type="ECO:0000313" key="2">
    <source>
        <dbReference type="Proteomes" id="UP001345219"/>
    </source>
</evidence>
<reference evidence="1 2" key="1">
    <citation type="journal article" date="2023" name="Hortic Res">
        <title>Pangenome of water caltrop reveals structural variations and asymmetric subgenome divergence after allopolyploidization.</title>
        <authorList>
            <person name="Zhang X."/>
            <person name="Chen Y."/>
            <person name="Wang L."/>
            <person name="Yuan Y."/>
            <person name="Fang M."/>
            <person name="Shi L."/>
            <person name="Lu R."/>
            <person name="Comes H.P."/>
            <person name="Ma Y."/>
            <person name="Chen Y."/>
            <person name="Huang G."/>
            <person name="Zhou Y."/>
            <person name="Zheng Z."/>
            <person name="Qiu Y."/>
        </authorList>
    </citation>
    <scope>NUCLEOTIDE SEQUENCE [LARGE SCALE GENOMIC DNA]</scope>
    <source>
        <tissue evidence="1">Roots</tissue>
    </source>
</reference>
<organism evidence="1 2">
    <name type="scientific">Trapa incisa</name>
    <dbReference type="NCBI Taxonomy" id="236973"/>
    <lineage>
        <taxon>Eukaryota</taxon>
        <taxon>Viridiplantae</taxon>
        <taxon>Streptophyta</taxon>
        <taxon>Embryophyta</taxon>
        <taxon>Tracheophyta</taxon>
        <taxon>Spermatophyta</taxon>
        <taxon>Magnoliopsida</taxon>
        <taxon>eudicotyledons</taxon>
        <taxon>Gunneridae</taxon>
        <taxon>Pentapetalae</taxon>
        <taxon>rosids</taxon>
        <taxon>malvids</taxon>
        <taxon>Myrtales</taxon>
        <taxon>Lythraceae</taxon>
        <taxon>Trapa</taxon>
    </lineage>
</organism>
<gene>
    <name evidence="1" type="ORF">SAY87_028075</name>
</gene>